<dbReference type="OrthoDB" id="9812349at2"/>
<evidence type="ECO:0000256" key="1">
    <source>
        <dbReference type="SAM" id="Phobius"/>
    </source>
</evidence>
<keyword evidence="1" id="KW-0472">Membrane</keyword>
<evidence type="ECO:0000313" key="3">
    <source>
        <dbReference type="Proteomes" id="UP000199318"/>
    </source>
</evidence>
<comment type="caution">
    <text evidence="2">The sequence shown here is derived from an EMBL/GenBank/DDBJ whole genome shotgun (WGS) entry which is preliminary data.</text>
</comment>
<dbReference type="InterPro" id="IPR008523">
    <property type="entry name" value="DUF805"/>
</dbReference>
<protein>
    <submittedName>
        <fullName evidence="2">Uncharacterized membrane protein YhaH, DUF805 family</fullName>
    </submittedName>
</protein>
<accession>A0A1H9T8Z0</accession>
<evidence type="ECO:0000313" key="2">
    <source>
        <dbReference type="EMBL" id="SER93414.1"/>
    </source>
</evidence>
<dbReference type="STRING" id="1464123.SAMN05444126_10934"/>
<dbReference type="PANTHER" id="PTHR34980:SF2">
    <property type="entry name" value="INNER MEMBRANE PROTEIN YHAH-RELATED"/>
    <property type="match status" value="1"/>
</dbReference>
<keyword evidence="1" id="KW-0812">Transmembrane</keyword>
<gene>
    <name evidence="2" type="ORF">SAMN05444126_10934</name>
</gene>
<dbReference type="Pfam" id="PF05656">
    <property type="entry name" value="DUF805"/>
    <property type="match status" value="1"/>
</dbReference>
<sequence>MNWYIHVLRNFSNFHSRARRTEYWMFVLINFLILLVLNVIESALDLPTVLSSLYSLIVFLPSLAVAVRRLHDTGRSGWWILINLVPFIGQIVFLIFVIIDSEQQENRWGPVPK</sequence>
<reference evidence="3" key="1">
    <citation type="submission" date="2016-10" db="EMBL/GenBank/DDBJ databases">
        <authorList>
            <person name="de Groot N.N."/>
        </authorList>
    </citation>
    <scope>NUCLEOTIDE SEQUENCE [LARGE SCALE GENOMIC DNA]</scope>
    <source>
        <strain evidence="3">10nlg</strain>
    </source>
</reference>
<dbReference type="AlphaFoldDB" id="A0A1H9T8Z0"/>
<name>A0A1H9T8Z0_9BACI</name>
<feature type="transmembrane region" description="Helical" evidence="1">
    <location>
        <begin position="21"/>
        <end position="40"/>
    </location>
</feature>
<organism evidence="2 3">
    <name type="scientific">Salisediminibacterium halotolerans</name>
    <dbReference type="NCBI Taxonomy" id="517425"/>
    <lineage>
        <taxon>Bacteria</taxon>
        <taxon>Bacillati</taxon>
        <taxon>Bacillota</taxon>
        <taxon>Bacilli</taxon>
        <taxon>Bacillales</taxon>
        <taxon>Bacillaceae</taxon>
        <taxon>Salisediminibacterium</taxon>
    </lineage>
</organism>
<dbReference type="EMBL" id="FOGV01000009">
    <property type="protein sequence ID" value="SER93414.1"/>
    <property type="molecule type" value="Genomic_DNA"/>
</dbReference>
<dbReference type="PANTHER" id="PTHR34980">
    <property type="entry name" value="INNER MEMBRANE PROTEIN-RELATED-RELATED"/>
    <property type="match status" value="1"/>
</dbReference>
<dbReference type="RefSeq" id="WP_093072646.1">
    <property type="nucleotide sequence ID" value="NZ_FOGV01000009.1"/>
</dbReference>
<keyword evidence="1" id="KW-1133">Transmembrane helix</keyword>
<feature type="transmembrane region" description="Helical" evidence="1">
    <location>
        <begin position="78"/>
        <end position="99"/>
    </location>
</feature>
<proteinExistence type="predicted"/>
<dbReference type="GO" id="GO:0005886">
    <property type="term" value="C:plasma membrane"/>
    <property type="evidence" value="ECO:0007669"/>
    <property type="project" value="TreeGrafter"/>
</dbReference>
<dbReference type="Proteomes" id="UP000199318">
    <property type="component" value="Unassembled WGS sequence"/>
</dbReference>
<feature type="transmembrane region" description="Helical" evidence="1">
    <location>
        <begin position="46"/>
        <end position="66"/>
    </location>
</feature>
<keyword evidence="3" id="KW-1185">Reference proteome</keyword>